<dbReference type="RefSeq" id="WP_380026807.1">
    <property type="nucleotide sequence ID" value="NZ_JBHSHC010000112.1"/>
</dbReference>
<dbReference type="Proteomes" id="UP001596002">
    <property type="component" value="Unassembled WGS sequence"/>
</dbReference>
<comment type="caution">
    <text evidence="1">The sequence shown here is derived from an EMBL/GenBank/DDBJ whole genome shotgun (WGS) entry which is preliminary data.</text>
</comment>
<organism evidence="1 2">
    <name type="scientific">Effusibacillus consociatus</name>
    <dbReference type="NCBI Taxonomy" id="1117041"/>
    <lineage>
        <taxon>Bacteria</taxon>
        <taxon>Bacillati</taxon>
        <taxon>Bacillota</taxon>
        <taxon>Bacilli</taxon>
        <taxon>Bacillales</taxon>
        <taxon>Alicyclobacillaceae</taxon>
        <taxon>Effusibacillus</taxon>
    </lineage>
</organism>
<proteinExistence type="predicted"/>
<evidence type="ECO:0000313" key="2">
    <source>
        <dbReference type="Proteomes" id="UP001596002"/>
    </source>
</evidence>
<accession>A0ABV9Q3J1</accession>
<name>A0ABV9Q3J1_9BACL</name>
<dbReference type="EMBL" id="JBHSHC010000112">
    <property type="protein sequence ID" value="MFC4768859.1"/>
    <property type="molecule type" value="Genomic_DNA"/>
</dbReference>
<sequence>MKNKKPIPLQSIYTVFMEEPDDFYFHPRGVLFVDVEGNHTLFCSDVDHNFLLKVIRKFPYKDLEQGIQYNDYQFELKNLTLQMQEKYGNSPQAIPLVLKELYQTSPRQYAFLEKTMATNSVYSHLT</sequence>
<evidence type="ECO:0000313" key="1">
    <source>
        <dbReference type="EMBL" id="MFC4768859.1"/>
    </source>
</evidence>
<keyword evidence="2" id="KW-1185">Reference proteome</keyword>
<gene>
    <name evidence="1" type="ORF">ACFO8Q_16045</name>
</gene>
<protein>
    <submittedName>
        <fullName evidence="1">Uncharacterized protein</fullName>
    </submittedName>
</protein>
<reference evidence="2" key="1">
    <citation type="journal article" date="2019" name="Int. J. Syst. Evol. Microbiol.">
        <title>The Global Catalogue of Microorganisms (GCM) 10K type strain sequencing project: providing services to taxonomists for standard genome sequencing and annotation.</title>
        <authorList>
            <consortium name="The Broad Institute Genomics Platform"/>
            <consortium name="The Broad Institute Genome Sequencing Center for Infectious Disease"/>
            <person name="Wu L."/>
            <person name="Ma J."/>
        </authorList>
    </citation>
    <scope>NUCLEOTIDE SEQUENCE [LARGE SCALE GENOMIC DNA]</scope>
    <source>
        <strain evidence="2">WYCCWR 12678</strain>
    </source>
</reference>